<keyword evidence="6" id="KW-0808">Transferase</keyword>
<proteinExistence type="inferred from homology"/>
<dbReference type="CDD" id="cd18088">
    <property type="entry name" value="Nep1-like"/>
    <property type="match status" value="1"/>
</dbReference>
<evidence type="ECO:0000256" key="9">
    <source>
        <dbReference type="ARBA" id="ARBA00022884"/>
    </source>
</evidence>
<evidence type="ECO:0000313" key="12">
    <source>
        <dbReference type="Proteomes" id="UP000054928"/>
    </source>
</evidence>
<dbReference type="GO" id="GO:0070037">
    <property type="term" value="F:rRNA (pseudouridine) methyltransferase activity"/>
    <property type="evidence" value="ECO:0007669"/>
    <property type="project" value="InterPro"/>
</dbReference>
<dbReference type="SUPFAM" id="SSF75217">
    <property type="entry name" value="alpha/beta knot"/>
    <property type="match status" value="1"/>
</dbReference>
<keyword evidence="10" id="KW-0539">Nucleus</keyword>
<evidence type="ECO:0000256" key="2">
    <source>
        <dbReference type="ARBA" id="ARBA00008115"/>
    </source>
</evidence>
<dbReference type="Pfam" id="PF03587">
    <property type="entry name" value="EMG1"/>
    <property type="match status" value="1"/>
</dbReference>
<evidence type="ECO:0000313" key="11">
    <source>
        <dbReference type="EMBL" id="CEG37938.1"/>
    </source>
</evidence>
<dbReference type="OMA" id="VHNTFEL"/>
<keyword evidence="3" id="KW-0690">Ribosome biogenesis</keyword>
<dbReference type="STRING" id="4781.A0A0P1AC07"/>
<evidence type="ECO:0000256" key="10">
    <source>
        <dbReference type="ARBA" id="ARBA00023242"/>
    </source>
</evidence>
<keyword evidence="4" id="KW-0698">rRNA processing</keyword>
<evidence type="ECO:0000256" key="7">
    <source>
        <dbReference type="ARBA" id="ARBA00022691"/>
    </source>
</evidence>
<dbReference type="PANTHER" id="PTHR12636:SF5">
    <property type="entry name" value="RIBOSOMAL RNA SMALL SUBUNIT METHYLTRANSFERASE NEP1"/>
    <property type="match status" value="1"/>
</dbReference>
<comment type="similarity">
    <text evidence="2">Belongs to the class IV-like SAM-binding methyltransferase superfamily. RNA methyltransferase NEP1 family.</text>
</comment>
<dbReference type="InterPro" id="IPR005304">
    <property type="entry name" value="Rbsml_bgen_MeTrfase_EMG1/NEP1"/>
</dbReference>
<dbReference type="EMBL" id="CCYD01000291">
    <property type="protein sequence ID" value="CEG37938.1"/>
    <property type="molecule type" value="Genomic_DNA"/>
</dbReference>
<dbReference type="RefSeq" id="XP_024574307.1">
    <property type="nucleotide sequence ID" value="XM_024723318.1"/>
</dbReference>
<dbReference type="InterPro" id="IPR029026">
    <property type="entry name" value="tRNA_m1G_MTases_N"/>
</dbReference>
<keyword evidence="8" id="KW-0699">rRNA-binding</keyword>
<evidence type="ECO:0000256" key="1">
    <source>
        <dbReference type="ARBA" id="ARBA00004604"/>
    </source>
</evidence>
<dbReference type="GeneID" id="36401039"/>
<dbReference type="FunFam" id="3.40.1280.10:FF:000003">
    <property type="entry name" value="Ribosomal RNA small subunit methyltransferase"/>
    <property type="match status" value="1"/>
</dbReference>
<organism evidence="11 12">
    <name type="scientific">Plasmopara halstedii</name>
    <name type="common">Downy mildew of sunflower</name>
    <dbReference type="NCBI Taxonomy" id="4781"/>
    <lineage>
        <taxon>Eukaryota</taxon>
        <taxon>Sar</taxon>
        <taxon>Stramenopiles</taxon>
        <taxon>Oomycota</taxon>
        <taxon>Peronosporomycetes</taxon>
        <taxon>Peronosporales</taxon>
        <taxon>Peronosporaceae</taxon>
        <taxon>Plasmopara</taxon>
    </lineage>
</organism>
<accession>A0A0P1AC07</accession>
<keyword evidence="5" id="KW-0489">Methyltransferase</keyword>
<dbReference type="GO" id="GO:0019843">
    <property type="term" value="F:rRNA binding"/>
    <property type="evidence" value="ECO:0007669"/>
    <property type="project" value="UniProtKB-KW"/>
</dbReference>
<evidence type="ECO:0000256" key="8">
    <source>
        <dbReference type="ARBA" id="ARBA00022730"/>
    </source>
</evidence>
<evidence type="ECO:0000256" key="5">
    <source>
        <dbReference type="ARBA" id="ARBA00022603"/>
    </source>
</evidence>
<evidence type="ECO:0000256" key="6">
    <source>
        <dbReference type="ARBA" id="ARBA00022679"/>
    </source>
</evidence>
<dbReference type="AlphaFoldDB" id="A0A0P1AC07"/>
<sequence>MSASKDDVKRRQVIVILEQAALETVKTSKGYQLLNCDDHKGIHRKLEREASESRPDILHQELMALLDSPLNKTGYLKIYIRSTKGILIEVSSQMRVPRTYKRFAGLMVQLLHTLKIRSSDGNHTLLSVIKNPVTKYLPANSKKYALSRTGTLVNPWEWVETLPKDEPVVFIIGAMAHGHISKENTNYLDETISISEYPMSGAQAICRLLNSFERHWGIL</sequence>
<dbReference type="Proteomes" id="UP000054928">
    <property type="component" value="Unassembled WGS sequence"/>
</dbReference>
<comment type="subcellular location">
    <subcellularLocation>
        <location evidence="1">Nucleus</location>
        <location evidence="1">Nucleolus</location>
    </subcellularLocation>
</comment>
<dbReference type="PANTHER" id="PTHR12636">
    <property type="entry name" value="NEP1/MRA1"/>
    <property type="match status" value="1"/>
</dbReference>
<keyword evidence="9" id="KW-0694">RNA-binding</keyword>
<dbReference type="InterPro" id="IPR029028">
    <property type="entry name" value="Alpha/beta_knot_MTases"/>
</dbReference>
<keyword evidence="12" id="KW-1185">Reference proteome</keyword>
<reference evidence="12" key="1">
    <citation type="submission" date="2014-09" db="EMBL/GenBank/DDBJ databases">
        <authorList>
            <person name="Sharma Rahul"/>
            <person name="Thines Marco"/>
        </authorList>
    </citation>
    <scope>NUCLEOTIDE SEQUENCE [LARGE SCALE GENOMIC DNA]</scope>
</reference>
<keyword evidence="7" id="KW-0949">S-adenosyl-L-methionine</keyword>
<evidence type="ECO:0000256" key="4">
    <source>
        <dbReference type="ARBA" id="ARBA00022552"/>
    </source>
</evidence>
<evidence type="ECO:0000256" key="3">
    <source>
        <dbReference type="ARBA" id="ARBA00022517"/>
    </source>
</evidence>
<dbReference type="GO" id="GO:0070475">
    <property type="term" value="P:rRNA base methylation"/>
    <property type="evidence" value="ECO:0007669"/>
    <property type="project" value="InterPro"/>
</dbReference>
<dbReference type="OrthoDB" id="269804at2759"/>
<dbReference type="Gene3D" id="3.40.1280.10">
    <property type="match status" value="1"/>
</dbReference>
<dbReference type="GO" id="GO:0032040">
    <property type="term" value="C:small-subunit processome"/>
    <property type="evidence" value="ECO:0007669"/>
    <property type="project" value="TreeGrafter"/>
</dbReference>
<protein>
    <submittedName>
        <fullName evidence="11">Ribosome biogenesis protein</fullName>
    </submittedName>
</protein>
<name>A0A0P1AC07_PLAHL</name>